<dbReference type="PANTHER" id="PTHR33393">
    <property type="entry name" value="POLYGLUTAMINE SYNTHESIS ACCESSORY PROTEIN RV0574C-RELATED"/>
    <property type="match status" value="1"/>
</dbReference>
<reference evidence="4" key="1">
    <citation type="submission" date="2017-04" db="EMBL/GenBank/DDBJ databases">
        <authorList>
            <person name="Varghese N."/>
            <person name="Submissions S."/>
        </authorList>
    </citation>
    <scope>NUCLEOTIDE SEQUENCE [LARGE SCALE GENOMIC DNA]</scope>
    <source>
        <strain evidence="4">B4P</strain>
    </source>
</reference>
<dbReference type="Pfam" id="PF09587">
    <property type="entry name" value="PGA_cap"/>
    <property type="match status" value="1"/>
</dbReference>
<evidence type="ECO:0000313" key="4">
    <source>
        <dbReference type="Proteomes" id="UP000192903"/>
    </source>
</evidence>
<feature type="domain" description="Capsule synthesis protein CapA" evidence="2">
    <location>
        <begin position="6"/>
        <end position="318"/>
    </location>
</feature>
<dbReference type="RefSeq" id="WP_085423629.1">
    <property type="nucleotide sequence ID" value="NZ_FXAF01000008.1"/>
</dbReference>
<dbReference type="SUPFAM" id="SSF56300">
    <property type="entry name" value="Metallo-dependent phosphatases"/>
    <property type="match status" value="1"/>
</dbReference>
<gene>
    <name evidence="3" type="ORF">SAMN02982989_0709</name>
</gene>
<evidence type="ECO:0000313" key="3">
    <source>
        <dbReference type="EMBL" id="SMF58259.1"/>
    </source>
</evidence>
<dbReference type="STRING" id="464029.SAMN02982989_0709"/>
<dbReference type="InterPro" id="IPR019079">
    <property type="entry name" value="Capsule_synth_CapA"/>
</dbReference>
<name>A0A1X7FTF6_9HYPH</name>
<dbReference type="CDD" id="cd07381">
    <property type="entry name" value="MPP_CapA"/>
    <property type="match status" value="1"/>
</dbReference>
<organism evidence="3 4">
    <name type="scientific">Xaviernesmea oryzae</name>
    <dbReference type="NCBI Taxonomy" id="464029"/>
    <lineage>
        <taxon>Bacteria</taxon>
        <taxon>Pseudomonadati</taxon>
        <taxon>Pseudomonadota</taxon>
        <taxon>Alphaproteobacteria</taxon>
        <taxon>Hyphomicrobiales</taxon>
        <taxon>Rhizobiaceae</taxon>
        <taxon>Rhizobium/Agrobacterium group</taxon>
        <taxon>Xaviernesmea</taxon>
    </lineage>
</organism>
<evidence type="ECO:0000256" key="1">
    <source>
        <dbReference type="ARBA" id="ARBA00005662"/>
    </source>
</evidence>
<dbReference type="SMART" id="SM00854">
    <property type="entry name" value="PGA_cap"/>
    <property type="match status" value="1"/>
</dbReference>
<sequence>MKDDFTLAVTGQSLIKHDTRTVGSPQFERVKAILRSADLAFTNFEGTIYGAHGGWPMKGFYFGSSKPDVLDALAEIGFKALSLSNNHSFDLGPPGILSTLDEVGERGFLHAGIGRNKSQALGPSSAMFGDQAVAMVAMDGGPGPDFMYAEDADGDRRERPGVNRLRLSRVLELDDEAFGQLQLIRDKAGYSALDFLMDNQPDDEPPLEQAELGFGRTIFRKSSGFKRTIRIDKSDLDSNLRAIRIAADAGELVIAYLHHHHWASDWLQSPDWISAFARQCIDAGAAVFVSHGVPVLLPIEIHKGRPIFHSLGNFIFHTRSEISLWQRNEVWESVVGLCAFGADNRLTSLTLHPVVIGGEEGLQDERLERRLVPHLVTGAAAERILRRVASTSAEYGSRIEIVDGTGKFDLR</sequence>
<dbReference type="InterPro" id="IPR052169">
    <property type="entry name" value="CW_Biosynth-Accessory"/>
</dbReference>
<accession>A0A1X7FTF6</accession>
<dbReference type="PANTHER" id="PTHR33393:SF13">
    <property type="entry name" value="PGA BIOSYNTHESIS PROTEIN CAPA"/>
    <property type="match status" value="1"/>
</dbReference>
<protein>
    <submittedName>
        <fullName evidence="3">Poly-gamma-glutamate synthesis protein (Capsule biosynthesis protein)</fullName>
    </submittedName>
</protein>
<dbReference type="OrthoDB" id="9810718at2"/>
<dbReference type="InterPro" id="IPR029052">
    <property type="entry name" value="Metallo-depent_PP-like"/>
</dbReference>
<comment type="similarity">
    <text evidence="1">Belongs to the CapA family.</text>
</comment>
<evidence type="ECO:0000259" key="2">
    <source>
        <dbReference type="SMART" id="SM00854"/>
    </source>
</evidence>
<dbReference type="Proteomes" id="UP000192903">
    <property type="component" value="Unassembled WGS sequence"/>
</dbReference>
<dbReference type="EMBL" id="FXAF01000008">
    <property type="protein sequence ID" value="SMF58259.1"/>
    <property type="molecule type" value="Genomic_DNA"/>
</dbReference>
<dbReference type="AlphaFoldDB" id="A0A1X7FTF6"/>
<keyword evidence="4" id="KW-1185">Reference proteome</keyword>
<proteinExistence type="inferred from homology"/>